<sequence>MQNSVSYEAMRQARGNHNLLHVVHFLTCLNDNFIVARSQILLMDPLPSINRIFYMVLQHERKGNFASVEDSQARINGVGFKKLYLKHGSSLTPSNTSKSKVCTHYGRVGHTI</sequence>
<dbReference type="PANTHER" id="PTHR34222:SF99">
    <property type="entry name" value="PROTEIN, PUTATIVE-RELATED"/>
    <property type="match status" value="1"/>
</dbReference>
<dbReference type="EMBL" id="JAMSHJ010000007">
    <property type="protein sequence ID" value="KAI5392593.1"/>
    <property type="molecule type" value="Genomic_DNA"/>
</dbReference>
<dbReference type="Gramene" id="Psat07G0711500-T1">
    <property type="protein sequence ID" value="KAI5392593.1"/>
    <property type="gene ID" value="KIW84_077115"/>
</dbReference>
<name>A0A9D4VYB0_PEA</name>
<gene>
    <name evidence="1" type="ORF">KIW84_077115</name>
</gene>
<evidence type="ECO:0000313" key="2">
    <source>
        <dbReference type="Proteomes" id="UP001058974"/>
    </source>
</evidence>
<dbReference type="PANTHER" id="PTHR34222">
    <property type="entry name" value="GAG_PRE-INTEGRS DOMAIN-CONTAINING PROTEIN"/>
    <property type="match status" value="1"/>
</dbReference>
<accession>A0A9D4VYB0</accession>
<proteinExistence type="predicted"/>
<reference evidence="1 2" key="1">
    <citation type="journal article" date="2022" name="Nat. Genet.">
        <title>Improved pea reference genome and pan-genome highlight genomic features and evolutionary characteristics.</title>
        <authorList>
            <person name="Yang T."/>
            <person name="Liu R."/>
            <person name="Luo Y."/>
            <person name="Hu S."/>
            <person name="Wang D."/>
            <person name="Wang C."/>
            <person name="Pandey M.K."/>
            <person name="Ge S."/>
            <person name="Xu Q."/>
            <person name="Li N."/>
            <person name="Li G."/>
            <person name="Huang Y."/>
            <person name="Saxena R.K."/>
            <person name="Ji Y."/>
            <person name="Li M."/>
            <person name="Yan X."/>
            <person name="He Y."/>
            <person name="Liu Y."/>
            <person name="Wang X."/>
            <person name="Xiang C."/>
            <person name="Varshney R.K."/>
            <person name="Ding H."/>
            <person name="Gao S."/>
            <person name="Zong X."/>
        </authorList>
    </citation>
    <scope>NUCLEOTIDE SEQUENCE [LARGE SCALE GENOMIC DNA]</scope>
    <source>
        <strain evidence="1 2">cv. Zhongwan 6</strain>
    </source>
</reference>
<keyword evidence="2" id="KW-1185">Reference proteome</keyword>
<comment type="caution">
    <text evidence="1">The sequence shown here is derived from an EMBL/GenBank/DDBJ whole genome shotgun (WGS) entry which is preliminary data.</text>
</comment>
<evidence type="ECO:0000313" key="1">
    <source>
        <dbReference type="EMBL" id="KAI5392593.1"/>
    </source>
</evidence>
<dbReference type="AlphaFoldDB" id="A0A9D4VYB0"/>
<protein>
    <submittedName>
        <fullName evidence="1">Uncharacterized protein</fullName>
    </submittedName>
</protein>
<organism evidence="1 2">
    <name type="scientific">Pisum sativum</name>
    <name type="common">Garden pea</name>
    <name type="synonym">Lathyrus oleraceus</name>
    <dbReference type="NCBI Taxonomy" id="3888"/>
    <lineage>
        <taxon>Eukaryota</taxon>
        <taxon>Viridiplantae</taxon>
        <taxon>Streptophyta</taxon>
        <taxon>Embryophyta</taxon>
        <taxon>Tracheophyta</taxon>
        <taxon>Spermatophyta</taxon>
        <taxon>Magnoliopsida</taxon>
        <taxon>eudicotyledons</taxon>
        <taxon>Gunneridae</taxon>
        <taxon>Pentapetalae</taxon>
        <taxon>rosids</taxon>
        <taxon>fabids</taxon>
        <taxon>Fabales</taxon>
        <taxon>Fabaceae</taxon>
        <taxon>Papilionoideae</taxon>
        <taxon>50 kb inversion clade</taxon>
        <taxon>NPAAA clade</taxon>
        <taxon>Hologalegina</taxon>
        <taxon>IRL clade</taxon>
        <taxon>Fabeae</taxon>
        <taxon>Lathyrus</taxon>
    </lineage>
</organism>
<dbReference type="Proteomes" id="UP001058974">
    <property type="component" value="Chromosome 7"/>
</dbReference>